<organism evidence="18">
    <name type="scientific">Ciona intestinalis</name>
    <name type="common">Transparent sea squirt</name>
    <name type="synonym">Ascidia intestinalis</name>
    <dbReference type="NCBI Taxonomy" id="7719"/>
    <lineage>
        <taxon>Eukaryota</taxon>
        <taxon>Metazoa</taxon>
        <taxon>Chordata</taxon>
        <taxon>Tunicata</taxon>
        <taxon>Ascidiacea</taxon>
        <taxon>Phlebobranchia</taxon>
        <taxon>Cionidae</taxon>
        <taxon>Ciona</taxon>
    </lineage>
</organism>
<evidence type="ECO:0000256" key="10">
    <source>
        <dbReference type="ARBA" id="ARBA00022840"/>
    </source>
</evidence>
<dbReference type="InterPro" id="IPR008271">
    <property type="entry name" value="Ser/Thr_kinase_AS"/>
</dbReference>
<keyword evidence="11 15" id="KW-0460">Magnesium</keyword>
<dbReference type="CDD" id="cd14053">
    <property type="entry name" value="STKc_ACVR2"/>
    <property type="match status" value="1"/>
</dbReference>
<keyword evidence="8 15" id="KW-0547">Nucleotide-binding</keyword>
<dbReference type="PANTHER" id="PTHR23255">
    <property type="entry name" value="TRANSFORMING GROWTH FACTOR-BETA RECEPTOR TYPE I AND II"/>
    <property type="match status" value="1"/>
</dbReference>
<keyword evidence="6 15" id="KW-0479">Metal-binding</keyword>
<dbReference type="Pfam" id="PF07714">
    <property type="entry name" value="PK_Tyr_Ser-Thr"/>
    <property type="match status" value="1"/>
</dbReference>
<dbReference type="GO" id="GO:0016020">
    <property type="term" value="C:membrane"/>
    <property type="evidence" value="ECO:0007669"/>
    <property type="project" value="UniProtKB-SubCell"/>
</dbReference>
<comment type="cofactor">
    <cofactor evidence="15">
        <name>Mg(2+)</name>
        <dbReference type="ChEBI" id="CHEBI:18420"/>
    </cofactor>
    <cofactor evidence="15">
        <name>Mn(2+)</name>
        <dbReference type="ChEBI" id="CHEBI:29035"/>
    </cofactor>
</comment>
<evidence type="ECO:0000256" key="6">
    <source>
        <dbReference type="ARBA" id="ARBA00022723"/>
    </source>
</evidence>
<comment type="similarity">
    <text evidence="2 15">Belongs to the protein kinase superfamily. TKL Ser/Thr protein kinase family. TGFB receptor subfamily.</text>
</comment>
<comment type="subcellular location">
    <subcellularLocation>
        <location evidence="1 15">Membrane</location>
        <topology evidence="1 15">Single-pass type I membrane protein</topology>
    </subcellularLocation>
</comment>
<feature type="chain" id="PRO_5010392910" description="Serine/threonine-protein kinase receptor" evidence="16">
    <location>
        <begin position="17"/>
        <end position="629"/>
    </location>
</feature>
<feature type="transmembrane region" description="Helical" evidence="15">
    <location>
        <begin position="145"/>
        <end position="169"/>
    </location>
</feature>
<reference evidence="18" key="1">
    <citation type="journal article" date="2003" name="Dev. Genes Evol.">
        <title>Genomewide surveys of developmentally relevant genes in Ciona intestinalis.</title>
        <authorList>
            <person name="Satou Y."/>
            <person name="Satoh N."/>
        </authorList>
    </citation>
    <scope>NUCLEOTIDE SEQUENCE</scope>
</reference>
<keyword evidence="4 15" id="KW-0808">Transferase</keyword>
<keyword evidence="5 15" id="KW-0812">Transmembrane</keyword>
<dbReference type="Gene3D" id="3.30.200.20">
    <property type="entry name" value="Phosphorylase Kinase, domain 1"/>
    <property type="match status" value="1"/>
</dbReference>
<evidence type="ECO:0000256" key="3">
    <source>
        <dbReference type="ARBA" id="ARBA00022527"/>
    </source>
</evidence>
<dbReference type="InterPro" id="IPR000472">
    <property type="entry name" value="Activin_recp"/>
</dbReference>
<accession>A0A1W2VNV6</accession>
<dbReference type="EMBL" id="AB210723">
    <property type="protein sequence ID" value="BAE06728.1"/>
    <property type="molecule type" value="mRNA"/>
</dbReference>
<evidence type="ECO:0000256" key="8">
    <source>
        <dbReference type="ARBA" id="ARBA00022741"/>
    </source>
</evidence>
<dbReference type="OrthoDB" id="547665at2759"/>
<evidence type="ECO:0000256" key="14">
    <source>
        <dbReference type="ARBA" id="ARBA00023170"/>
    </source>
</evidence>
<evidence type="ECO:0000256" key="13">
    <source>
        <dbReference type="ARBA" id="ARBA00023136"/>
    </source>
</evidence>
<dbReference type="GO" id="GO:0046872">
    <property type="term" value="F:metal ion binding"/>
    <property type="evidence" value="ECO:0007669"/>
    <property type="project" value="UniProtKB-KW"/>
</dbReference>
<dbReference type="GO" id="GO:0004675">
    <property type="term" value="F:transmembrane receptor protein serine/threonine kinase activity"/>
    <property type="evidence" value="ECO:0007669"/>
    <property type="project" value="UniProtKB-EC"/>
</dbReference>
<evidence type="ECO:0000256" key="12">
    <source>
        <dbReference type="ARBA" id="ARBA00022989"/>
    </source>
</evidence>
<keyword evidence="9 15" id="KW-0418">Kinase</keyword>
<gene>
    <name evidence="18" type="primary">Ci-Tgfbr-IIa</name>
</gene>
<proteinExistence type="evidence at transcript level"/>
<dbReference type="InterPro" id="IPR011009">
    <property type="entry name" value="Kinase-like_dom_sf"/>
</dbReference>
<dbReference type="FunFam" id="3.30.200.20:FF:000094">
    <property type="entry name" value="Serine/threonine-protein kinase receptor"/>
    <property type="match status" value="1"/>
</dbReference>
<keyword evidence="15" id="KW-0464">Manganese</keyword>
<dbReference type="KEGG" id="cin:778777"/>
<feature type="domain" description="Protein kinase" evidence="17">
    <location>
        <begin position="209"/>
        <end position="507"/>
    </location>
</feature>
<dbReference type="InterPro" id="IPR000333">
    <property type="entry name" value="TGFB_receptor"/>
</dbReference>
<dbReference type="InterPro" id="IPR045860">
    <property type="entry name" value="Snake_toxin-like_sf"/>
</dbReference>
<evidence type="ECO:0000256" key="7">
    <source>
        <dbReference type="ARBA" id="ARBA00022729"/>
    </source>
</evidence>
<evidence type="ECO:0000256" key="1">
    <source>
        <dbReference type="ARBA" id="ARBA00004479"/>
    </source>
</evidence>
<reference evidence="18" key="3">
    <citation type="submission" date="2005-04" db="EMBL/GenBank/DDBJ databases">
        <title>Expressed genes in Ciona intestinalis.</title>
        <authorList>
            <person name="Satou Y."/>
        </authorList>
    </citation>
    <scope>NUCLEOTIDE SEQUENCE</scope>
</reference>
<evidence type="ECO:0000256" key="16">
    <source>
        <dbReference type="SAM" id="SignalP"/>
    </source>
</evidence>
<dbReference type="InterPro" id="IPR001245">
    <property type="entry name" value="Ser-Thr/Tyr_kinase_cat_dom"/>
</dbReference>
<keyword evidence="7 16" id="KW-0732">Signal</keyword>
<evidence type="ECO:0000259" key="17">
    <source>
        <dbReference type="PROSITE" id="PS50011"/>
    </source>
</evidence>
<evidence type="ECO:0000256" key="9">
    <source>
        <dbReference type="ARBA" id="ARBA00022777"/>
    </source>
</evidence>
<evidence type="ECO:0000313" key="18">
    <source>
        <dbReference type="EMBL" id="BAE06728.1"/>
    </source>
</evidence>
<dbReference type="Gene3D" id="2.10.60.10">
    <property type="entry name" value="CD59"/>
    <property type="match status" value="1"/>
</dbReference>
<dbReference type="Pfam" id="PF01064">
    <property type="entry name" value="Activin_recp"/>
    <property type="match status" value="1"/>
</dbReference>
<keyword evidence="13 15" id="KW-0472">Membrane</keyword>
<evidence type="ECO:0000256" key="11">
    <source>
        <dbReference type="ARBA" id="ARBA00022842"/>
    </source>
</evidence>
<keyword evidence="3 15" id="KW-0723">Serine/threonine-protein kinase</keyword>
<dbReference type="GO" id="GO:0005524">
    <property type="term" value="F:ATP binding"/>
    <property type="evidence" value="ECO:0007669"/>
    <property type="project" value="UniProtKB-UniRule"/>
</dbReference>
<evidence type="ECO:0000256" key="5">
    <source>
        <dbReference type="ARBA" id="ARBA00022692"/>
    </source>
</evidence>
<comment type="catalytic activity">
    <reaction evidence="15">
        <text>L-threonyl-[receptor-protein] + ATP = O-phospho-L-threonyl-[receptor-protein] + ADP + H(+)</text>
        <dbReference type="Rhea" id="RHEA:44880"/>
        <dbReference type="Rhea" id="RHEA-COMP:11024"/>
        <dbReference type="Rhea" id="RHEA-COMP:11025"/>
        <dbReference type="ChEBI" id="CHEBI:15378"/>
        <dbReference type="ChEBI" id="CHEBI:30013"/>
        <dbReference type="ChEBI" id="CHEBI:30616"/>
        <dbReference type="ChEBI" id="CHEBI:61977"/>
        <dbReference type="ChEBI" id="CHEBI:456216"/>
        <dbReference type="EC" id="2.7.11.30"/>
    </reaction>
</comment>
<dbReference type="EC" id="2.7.11.30" evidence="15"/>
<evidence type="ECO:0000256" key="2">
    <source>
        <dbReference type="ARBA" id="ARBA00009605"/>
    </source>
</evidence>
<name>Q4H2P9_CIOIN</name>
<dbReference type="AlphaFoldDB" id="Q4H2P9"/>
<dbReference type="PRINTS" id="PR00653">
    <property type="entry name" value="ACTIVIN2R"/>
</dbReference>
<dbReference type="Gene3D" id="1.10.510.10">
    <property type="entry name" value="Transferase(Phosphotransferase) domain 1"/>
    <property type="match status" value="1"/>
</dbReference>
<evidence type="ECO:0000256" key="15">
    <source>
        <dbReference type="RuleBase" id="RU361271"/>
    </source>
</evidence>
<protein>
    <recommendedName>
        <fullName evidence="15">Serine/threonine-protein kinase receptor</fullName>
        <ecNumber evidence="15">2.7.11.30</ecNumber>
    </recommendedName>
</protein>
<dbReference type="PANTHER" id="PTHR23255:SF98">
    <property type="entry name" value="SERINE_THREONINE-PROTEIN KINASE RECEPTOR"/>
    <property type="match status" value="1"/>
</dbReference>
<keyword evidence="12 15" id="KW-1133">Transmembrane helix</keyword>
<accession>Q4H2P9</accession>
<evidence type="ECO:0000256" key="4">
    <source>
        <dbReference type="ARBA" id="ARBA00022679"/>
    </source>
</evidence>
<keyword evidence="10 15" id="KW-0067">ATP-binding</keyword>
<feature type="signal peptide" evidence="16">
    <location>
        <begin position="1"/>
        <end position="16"/>
    </location>
</feature>
<dbReference type="InterPro" id="IPR000719">
    <property type="entry name" value="Prot_kinase_dom"/>
</dbReference>
<dbReference type="PROSITE" id="PS00108">
    <property type="entry name" value="PROTEIN_KINASE_ST"/>
    <property type="match status" value="1"/>
</dbReference>
<sequence>MRQFILFACLFTSVTTQTLKCEHFNKNHAIRSPTDYTCKDSEIDENGSCNTTELCVKDEEVPGRQPNCFVSWTNESGKVEIIRKGCWSQSKPCLAKCEAVTIKSVFFCCCDNDLCNSHFSLGHINKTIKTNEENPVVVPTNEETWVVLVYTLVPITLLSLLVVLIYWIYRKRKHSYGDIDNASVQTPGSGLTTSTQNTQLLIPPEINLPQLIDIKARGRFGCVWKAQLHDRFVAVKVFFLQDKQSWLNEQEVFNTELVHYHPHILNFIAAASRGVGVETELWLITEFHEYGSLADYLKTHTMSLPVALKFMETMATGLSFLHEDIPHKQPHKGHKPAIAHRDFKSKNVLISNDMTAVIADFGLAVKFIPGECTGESHGQVGTRRYMAPEILEGAINFQRDAFLRIDMYAFALVMWEIITRCSDVPGGSTPTYMMPYELELGQHPTLDEMQACVIDQKTRPVVNDLWRQDEVVGILCETMEECWDHDAEARLSAGCVEERINHLHRRIQPPNELAVHPNMINNDVIRNGAPVIGNGAPVIGNGAPVIGNGTSMIGNGTHVIGNGTHVIIPPSPTSDTDIQNQINNRKNQELPVNSNEKLTNEVNAAGLVATVTCDAETALLSAGDRESNV</sequence>
<dbReference type="SUPFAM" id="SSF56112">
    <property type="entry name" value="Protein kinase-like (PK-like)"/>
    <property type="match status" value="1"/>
</dbReference>
<dbReference type="SUPFAM" id="SSF57302">
    <property type="entry name" value="Snake toxin-like"/>
    <property type="match status" value="1"/>
</dbReference>
<dbReference type="CDD" id="cd23615">
    <property type="entry name" value="TFP_LU_ECD_ACVR2"/>
    <property type="match status" value="1"/>
</dbReference>
<keyword evidence="14 15" id="KW-0675">Receptor</keyword>
<dbReference type="PROSITE" id="PS50011">
    <property type="entry name" value="PROTEIN_KINASE_DOM"/>
    <property type="match status" value="1"/>
</dbReference>
<reference evidence="18" key="2">
    <citation type="journal article" date="2004" name="Development">
        <title>Gene expression profiles of transcription factors and signaling molecules in the ascidian embryo: towards a comprehensive understanding of gene networks.</title>
        <authorList>
            <person name="Imai K.S."/>
            <person name="Hino K."/>
            <person name="Yagi K."/>
            <person name="Satoh N."/>
            <person name="Satou Y."/>
        </authorList>
    </citation>
    <scope>NUCLEOTIDE SEQUENCE</scope>
</reference>